<organism evidence="3 4">
    <name type="scientific">Halorubrum tibetense</name>
    <dbReference type="NCBI Taxonomy" id="175631"/>
    <lineage>
        <taxon>Archaea</taxon>
        <taxon>Methanobacteriati</taxon>
        <taxon>Methanobacteriota</taxon>
        <taxon>Stenosarchaea group</taxon>
        <taxon>Halobacteria</taxon>
        <taxon>Halobacteriales</taxon>
        <taxon>Haloferacaceae</taxon>
        <taxon>Halorubrum</taxon>
    </lineage>
</organism>
<feature type="region of interest" description="Disordered" evidence="1">
    <location>
        <begin position="1"/>
        <end position="34"/>
    </location>
</feature>
<feature type="region of interest" description="Disordered" evidence="1">
    <location>
        <begin position="192"/>
        <end position="211"/>
    </location>
</feature>
<proteinExistence type="predicted"/>
<evidence type="ECO:0000259" key="2">
    <source>
        <dbReference type="Pfam" id="PF25978"/>
    </source>
</evidence>
<evidence type="ECO:0000313" key="4">
    <source>
        <dbReference type="Proteomes" id="UP001596442"/>
    </source>
</evidence>
<dbReference type="AlphaFoldDB" id="A0ABD5SEB8"/>
<keyword evidence="4" id="KW-1185">Reference proteome</keyword>
<feature type="compositionally biased region" description="Basic and acidic residues" evidence="1">
    <location>
        <begin position="198"/>
        <end position="211"/>
    </location>
</feature>
<evidence type="ECO:0000256" key="1">
    <source>
        <dbReference type="SAM" id="MobiDB-lite"/>
    </source>
</evidence>
<gene>
    <name evidence="3" type="ORF">ACFQEU_16440</name>
</gene>
<feature type="domain" description="DUF7997" evidence="2">
    <location>
        <begin position="1"/>
        <end position="210"/>
    </location>
</feature>
<protein>
    <submittedName>
        <fullName evidence="3">Glucoamylase</fullName>
    </submittedName>
</protein>
<reference evidence="3 4" key="1">
    <citation type="journal article" date="2019" name="Int. J. Syst. Evol. Microbiol.">
        <title>The Global Catalogue of Microorganisms (GCM) 10K type strain sequencing project: providing services to taxonomists for standard genome sequencing and annotation.</title>
        <authorList>
            <consortium name="The Broad Institute Genomics Platform"/>
            <consortium name="The Broad Institute Genome Sequencing Center for Infectious Disease"/>
            <person name="Wu L."/>
            <person name="Ma J."/>
        </authorList>
    </citation>
    <scope>NUCLEOTIDE SEQUENCE [LARGE SCALE GENOMIC DNA]</scope>
    <source>
        <strain evidence="3 4">CGMCC 1.3239</strain>
    </source>
</reference>
<feature type="non-terminal residue" evidence="3">
    <location>
        <position position="211"/>
    </location>
</feature>
<evidence type="ECO:0000313" key="3">
    <source>
        <dbReference type="EMBL" id="MFC6755036.1"/>
    </source>
</evidence>
<name>A0ABD5SEB8_9EURY</name>
<dbReference type="InterPro" id="IPR058310">
    <property type="entry name" value="DUF7997"/>
</dbReference>
<accession>A0ABD5SEB8</accession>
<dbReference type="Pfam" id="PF25978">
    <property type="entry name" value="DUF7997"/>
    <property type="match status" value="1"/>
</dbReference>
<comment type="caution">
    <text evidence="3">The sequence shown here is derived from an EMBL/GenBank/DDBJ whole genome shotgun (WGS) entry which is preliminary data.</text>
</comment>
<dbReference type="EMBL" id="JBHSWW010000490">
    <property type="protein sequence ID" value="MFC6755036.1"/>
    <property type="molecule type" value="Genomic_DNA"/>
</dbReference>
<dbReference type="Proteomes" id="UP001596442">
    <property type="component" value="Unassembled WGS sequence"/>
</dbReference>
<sequence>MRLRTAITEHKRRRGERYPTERPTTVGAFTGDGGRLVHVGPDGASHDCSYALSGVGGTDRLRIGIAGGGGIRWLDELDTTRQHYDGGSPLVETEYDAGRYTVHQFDLVVDGTHLTHVELRGAPPANADLVATCAFAPDMVEGRVGNLVHEAAGPNDGDVVEVYHRQEHDFLAASNGLSAAHGRRQETIAELLGEDDGGFPHRGEIDEREDS</sequence>